<feature type="compositionally biased region" description="Low complexity" evidence="5">
    <location>
        <begin position="11"/>
        <end position="25"/>
    </location>
</feature>
<dbReference type="AlphaFoldDB" id="A0A0D2FN33"/>
<evidence type="ECO:0000256" key="2">
    <source>
        <dbReference type="ARBA" id="ARBA00022692"/>
    </source>
</evidence>
<evidence type="ECO:0008006" key="9">
    <source>
        <dbReference type="Google" id="ProtNLM"/>
    </source>
</evidence>
<evidence type="ECO:0000313" key="8">
    <source>
        <dbReference type="Proteomes" id="UP000053617"/>
    </source>
</evidence>
<dbReference type="GO" id="GO:0071944">
    <property type="term" value="C:cell periphery"/>
    <property type="evidence" value="ECO:0007669"/>
    <property type="project" value="UniProtKB-ARBA"/>
</dbReference>
<keyword evidence="2 6" id="KW-0812">Transmembrane</keyword>
<name>A0A0D2FN33_9EURO</name>
<sequence>METTVPPSIATTEETTSSTSSSTTEAPTDGPHATFLYPTGLATINNIDTVQVTYDTVWKNANLTLLCGINEESNEWAMATMNFLQPDGTYAIAPIQAGMDIPQFPVYCYMMLYDSYNGTDSTTGGSFTMACTTGPASIYAMTVTTPAPTSRKPTSNSDAGTPTPTPTQSQTDSARTTVLTGAAAVSSSTGSAPTETAISSTPSSSGLSGGAKAGIAVGVIIGVCALVAAVLLFLRTRRRQAGGTGNMVKVPSTASAERVALAEKPAGAAAAAAAPTTVEVPEPPVLKAPANHRNSEDWRRFFGNGTNPKSEVSS</sequence>
<dbReference type="PANTHER" id="PTHR15549:SF30">
    <property type="entry name" value="MID2 DOMAIN-CONTAINING PROTEIN"/>
    <property type="match status" value="1"/>
</dbReference>
<keyword evidence="4 6" id="KW-0472">Membrane</keyword>
<dbReference type="STRING" id="1442369.A0A0D2FN33"/>
<proteinExistence type="predicted"/>
<accession>A0A0D2FN33</accession>
<feature type="compositionally biased region" description="Low complexity" evidence="5">
    <location>
        <begin position="176"/>
        <end position="206"/>
    </location>
</feature>
<feature type="region of interest" description="Disordered" evidence="5">
    <location>
        <begin position="145"/>
        <end position="209"/>
    </location>
</feature>
<evidence type="ECO:0000256" key="5">
    <source>
        <dbReference type="SAM" id="MobiDB-lite"/>
    </source>
</evidence>
<dbReference type="RefSeq" id="XP_013270593.1">
    <property type="nucleotide sequence ID" value="XM_013415139.1"/>
</dbReference>
<dbReference type="EMBL" id="KN847479">
    <property type="protein sequence ID" value="KIX03457.1"/>
    <property type="molecule type" value="Genomic_DNA"/>
</dbReference>
<organism evidence="7 8">
    <name type="scientific">Rhinocladiella mackenziei CBS 650.93</name>
    <dbReference type="NCBI Taxonomy" id="1442369"/>
    <lineage>
        <taxon>Eukaryota</taxon>
        <taxon>Fungi</taxon>
        <taxon>Dikarya</taxon>
        <taxon>Ascomycota</taxon>
        <taxon>Pezizomycotina</taxon>
        <taxon>Eurotiomycetes</taxon>
        <taxon>Chaetothyriomycetidae</taxon>
        <taxon>Chaetothyriales</taxon>
        <taxon>Herpotrichiellaceae</taxon>
        <taxon>Rhinocladiella</taxon>
    </lineage>
</organism>
<evidence type="ECO:0000256" key="3">
    <source>
        <dbReference type="ARBA" id="ARBA00022989"/>
    </source>
</evidence>
<comment type="subcellular location">
    <subcellularLocation>
        <location evidence="1">Membrane</location>
        <topology evidence="1">Single-pass membrane protein</topology>
    </subcellularLocation>
</comment>
<feature type="region of interest" description="Disordered" evidence="5">
    <location>
        <begin position="1"/>
        <end position="32"/>
    </location>
</feature>
<feature type="compositionally biased region" description="Polar residues" evidence="5">
    <location>
        <begin position="145"/>
        <end position="160"/>
    </location>
</feature>
<dbReference type="GeneID" id="25295080"/>
<gene>
    <name evidence="7" type="ORF">Z518_07009</name>
</gene>
<evidence type="ECO:0000313" key="7">
    <source>
        <dbReference type="EMBL" id="KIX03457.1"/>
    </source>
</evidence>
<feature type="compositionally biased region" description="Polar residues" evidence="5">
    <location>
        <begin position="304"/>
        <end position="314"/>
    </location>
</feature>
<keyword evidence="3 6" id="KW-1133">Transmembrane helix</keyword>
<dbReference type="HOGENOM" id="CLU_826396_0_0_1"/>
<dbReference type="GO" id="GO:0016020">
    <property type="term" value="C:membrane"/>
    <property type="evidence" value="ECO:0007669"/>
    <property type="project" value="UniProtKB-SubCell"/>
</dbReference>
<feature type="transmembrane region" description="Helical" evidence="6">
    <location>
        <begin position="213"/>
        <end position="234"/>
    </location>
</feature>
<dbReference type="Proteomes" id="UP000053617">
    <property type="component" value="Unassembled WGS sequence"/>
</dbReference>
<dbReference type="InterPro" id="IPR051694">
    <property type="entry name" value="Immunoregulatory_rcpt-like"/>
</dbReference>
<reference evidence="7 8" key="1">
    <citation type="submission" date="2015-01" db="EMBL/GenBank/DDBJ databases">
        <title>The Genome Sequence of Rhinocladiella mackenzie CBS 650.93.</title>
        <authorList>
            <consortium name="The Broad Institute Genomics Platform"/>
            <person name="Cuomo C."/>
            <person name="de Hoog S."/>
            <person name="Gorbushina A."/>
            <person name="Stielow B."/>
            <person name="Teixiera M."/>
            <person name="Abouelleil A."/>
            <person name="Chapman S.B."/>
            <person name="Priest M."/>
            <person name="Young S.K."/>
            <person name="Wortman J."/>
            <person name="Nusbaum C."/>
            <person name="Birren B."/>
        </authorList>
    </citation>
    <scope>NUCLEOTIDE SEQUENCE [LARGE SCALE GENOMIC DNA]</scope>
    <source>
        <strain evidence="7 8">CBS 650.93</strain>
    </source>
</reference>
<dbReference type="OrthoDB" id="4154548at2759"/>
<evidence type="ECO:0000256" key="4">
    <source>
        <dbReference type="ARBA" id="ARBA00023136"/>
    </source>
</evidence>
<evidence type="ECO:0000256" key="6">
    <source>
        <dbReference type="SAM" id="Phobius"/>
    </source>
</evidence>
<evidence type="ECO:0000256" key="1">
    <source>
        <dbReference type="ARBA" id="ARBA00004167"/>
    </source>
</evidence>
<dbReference type="PANTHER" id="PTHR15549">
    <property type="entry name" value="PAIRED IMMUNOGLOBULIN-LIKE TYPE 2 RECEPTOR"/>
    <property type="match status" value="1"/>
</dbReference>
<feature type="compositionally biased region" description="Polar residues" evidence="5">
    <location>
        <begin position="1"/>
        <end position="10"/>
    </location>
</feature>
<dbReference type="VEuPathDB" id="FungiDB:Z518_07009"/>
<protein>
    <recommendedName>
        <fullName evidence="9">Mid2 domain-containing protein</fullName>
    </recommendedName>
</protein>
<keyword evidence="8" id="KW-1185">Reference proteome</keyword>
<feature type="region of interest" description="Disordered" evidence="5">
    <location>
        <begin position="273"/>
        <end position="314"/>
    </location>
</feature>